<dbReference type="Proteomes" id="UP000434276">
    <property type="component" value="Unassembled WGS sequence"/>
</dbReference>
<name>A0A654FI44_ARATH</name>
<keyword evidence="1" id="KW-1133">Transmembrane helix</keyword>
<proteinExistence type="predicted"/>
<evidence type="ECO:0000313" key="2">
    <source>
        <dbReference type="Araport" id="AT3G30705"/>
    </source>
</evidence>
<organism evidence="4 5">
    <name type="scientific">Arabidopsis thaliana</name>
    <name type="common">Mouse-ear cress</name>
    <dbReference type="NCBI Taxonomy" id="3702"/>
    <lineage>
        <taxon>Eukaryota</taxon>
        <taxon>Viridiplantae</taxon>
        <taxon>Streptophyta</taxon>
        <taxon>Embryophyta</taxon>
        <taxon>Tracheophyta</taxon>
        <taxon>Spermatophyta</taxon>
        <taxon>Magnoliopsida</taxon>
        <taxon>eudicotyledons</taxon>
        <taxon>Gunneridae</taxon>
        <taxon>Pentapetalae</taxon>
        <taxon>rosids</taxon>
        <taxon>malvids</taxon>
        <taxon>Brassicales</taxon>
        <taxon>Brassicaceae</taxon>
        <taxon>Camelineae</taxon>
        <taxon>Arabidopsis</taxon>
    </lineage>
</organism>
<dbReference type="Araport" id="AT3G30705"/>
<dbReference type="OrthoDB" id="10268548at2759"/>
<accession>A0A654FI44</accession>
<dbReference type="EMBL" id="CACRSJ010000106">
    <property type="protein sequence ID" value="VYS59091.1"/>
    <property type="molecule type" value="Genomic_DNA"/>
</dbReference>
<protein>
    <recommendedName>
        <fullName evidence="7">Transmembrane protein</fullName>
    </recommendedName>
</protein>
<dbReference type="GeneID" id="6240597"/>
<sequence length="35" mass="4218">MKFSRRNHHVWLISYYVATSLTSGYMVTNWQPLVM</sequence>
<keyword evidence="1" id="KW-0472">Membrane</keyword>
<dbReference type="AlphaFoldDB" id="A0A654FI44"/>
<dbReference type="Proteomes" id="UP000426265">
    <property type="component" value="Unassembled WGS sequence"/>
</dbReference>
<dbReference type="RefSeq" id="NP_001118743.1">
    <property type="nucleotide sequence ID" value="NM_001125271.1"/>
</dbReference>
<gene>
    <name evidence="2" type="ordered locus">At3g30705</name>
    <name evidence="4" type="ORF">AN1_LOCUS14533</name>
    <name evidence="3" type="ORF">C24_LOCUS14393</name>
</gene>
<feature type="transmembrane region" description="Helical" evidence="1">
    <location>
        <begin position="12"/>
        <end position="30"/>
    </location>
</feature>
<evidence type="ECO:0000313" key="5">
    <source>
        <dbReference type="Proteomes" id="UP000426265"/>
    </source>
</evidence>
<keyword evidence="1" id="KW-0812">Transmembrane</keyword>
<evidence type="ECO:0000313" key="6">
    <source>
        <dbReference type="Proteomes" id="UP000434276"/>
    </source>
</evidence>
<evidence type="ECO:0000313" key="4">
    <source>
        <dbReference type="EMBL" id="VYS59091.1"/>
    </source>
</evidence>
<evidence type="ECO:0000256" key="1">
    <source>
        <dbReference type="SAM" id="Phobius"/>
    </source>
</evidence>
<reference evidence="4 5" key="1">
    <citation type="submission" date="2019-11" db="EMBL/GenBank/DDBJ databases">
        <authorList>
            <person name="Jiao W.-B."/>
            <person name="Schneeberger K."/>
        </authorList>
    </citation>
    <scope>NUCLEOTIDE SEQUENCE [LARGE SCALE GENOMIC DNA]</scope>
    <source>
        <strain evidence="5">cv. An-1</strain>
        <strain evidence="6">cv. C24</strain>
    </source>
</reference>
<evidence type="ECO:0000313" key="3">
    <source>
        <dbReference type="EMBL" id="CAA0384202.1"/>
    </source>
</evidence>
<evidence type="ECO:0008006" key="7">
    <source>
        <dbReference type="Google" id="ProtNLM"/>
    </source>
</evidence>
<dbReference type="EMBL" id="CACSHJ010000089">
    <property type="protein sequence ID" value="CAA0384202.1"/>
    <property type="molecule type" value="Genomic_DNA"/>
</dbReference>
<dbReference type="KEGG" id="ath:AT3G30705"/>